<sequence length="611" mass="68823">MNRREIEFFESEAAHSWFFGSQLFNALFHGRLALLFERTRNKYGDKGLTLTIKLNPKAEGYDELRRLPWEFLYDPNANEFLATKEGWSVTRYLTVPRSTRMKCEEKPKTKVLAVAAPKVVGSFSPIPDQQHLNAIETAVGAKNVIKATDMTRRKLAEVLRTKAKDVGVLHILAHGTSEGIVLGVEAEDKEVDRAGSGSDTDGEKQDKKFTEDIVKGHDLARLIADNHPEPGNLRMVVLCSCYGGDQPPVPESDPDDSLDDEVDGRDTTPNPIDGEETGNPLYYAGTASALILAGFPNVIGMSHQIDARQATAFFDTFYERLEGGAAPSQCLTSARKTCVAQNRRSLAWGKVLLFSRADLRIFPFINWSFFKKTWTLTALAVLYLSVTIWGRMQGVALGLPTIEKTGYSASIYGFILFSPIFTVFLLLTHYHVRYSRGTYWYSRLPEFWGVVWDYASLITRWYQAFAVLLFFLIPGYLQAVFFSKYLGGTAYYYPTDCGVKEELGVNPTMALQQDLEDIKILLRGPQPKKASRPHCFVRLTYQRLDHFIPSVVIMKGDSIWDGLGSSHDYVYGEYRVTYFPIWGTYAFAAIVLVNLSLLGWLFVKLATPRRG</sequence>
<keyword evidence="5" id="KW-1185">Reference proteome</keyword>
<keyword evidence="2" id="KW-0472">Membrane</keyword>
<accession>A0A8A4TNI0</accession>
<organism evidence="4 5">
    <name type="scientific">Sulfidibacter corallicola</name>
    <dbReference type="NCBI Taxonomy" id="2818388"/>
    <lineage>
        <taxon>Bacteria</taxon>
        <taxon>Pseudomonadati</taxon>
        <taxon>Acidobacteriota</taxon>
        <taxon>Holophagae</taxon>
        <taxon>Acanthopleuribacterales</taxon>
        <taxon>Acanthopleuribacteraceae</taxon>
        <taxon>Sulfidibacter</taxon>
    </lineage>
</organism>
<evidence type="ECO:0000313" key="5">
    <source>
        <dbReference type="Proteomes" id="UP000663929"/>
    </source>
</evidence>
<dbReference type="Proteomes" id="UP000663929">
    <property type="component" value="Chromosome"/>
</dbReference>
<dbReference type="RefSeq" id="WP_237380231.1">
    <property type="nucleotide sequence ID" value="NZ_CP071793.1"/>
</dbReference>
<evidence type="ECO:0000259" key="3">
    <source>
        <dbReference type="Pfam" id="PF12770"/>
    </source>
</evidence>
<feature type="region of interest" description="Disordered" evidence="1">
    <location>
        <begin position="245"/>
        <end position="278"/>
    </location>
</feature>
<evidence type="ECO:0000256" key="1">
    <source>
        <dbReference type="SAM" id="MobiDB-lite"/>
    </source>
</evidence>
<feature type="transmembrane region" description="Helical" evidence="2">
    <location>
        <begin position="409"/>
        <end position="427"/>
    </location>
</feature>
<dbReference type="Pfam" id="PF12770">
    <property type="entry name" value="CHAT"/>
    <property type="match status" value="1"/>
</dbReference>
<keyword evidence="2" id="KW-1133">Transmembrane helix</keyword>
<name>A0A8A4TNI0_SULCO</name>
<reference evidence="4" key="1">
    <citation type="submission" date="2021-03" db="EMBL/GenBank/DDBJ databases">
        <title>Acanthopleuribacteraceae sp. M133.</title>
        <authorList>
            <person name="Wang G."/>
        </authorList>
    </citation>
    <scope>NUCLEOTIDE SEQUENCE</scope>
    <source>
        <strain evidence="4">M133</strain>
    </source>
</reference>
<dbReference type="KEGG" id="scor:J3U87_33305"/>
<protein>
    <submittedName>
        <fullName evidence="4">CHAT domain-containing protein</fullName>
    </submittedName>
</protein>
<feature type="compositionally biased region" description="Basic and acidic residues" evidence="1">
    <location>
        <begin position="201"/>
        <end position="210"/>
    </location>
</feature>
<feature type="domain" description="CHAT" evidence="3">
    <location>
        <begin position="60"/>
        <end position="344"/>
    </location>
</feature>
<feature type="transmembrane region" description="Helical" evidence="2">
    <location>
        <begin position="582"/>
        <end position="603"/>
    </location>
</feature>
<gene>
    <name evidence="4" type="ORF">J3U87_33305</name>
</gene>
<proteinExistence type="predicted"/>
<evidence type="ECO:0000313" key="4">
    <source>
        <dbReference type="EMBL" id="QTD50488.1"/>
    </source>
</evidence>
<keyword evidence="2" id="KW-0812">Transmembrane</keyword>
<feature type="transmembrane region" description="Helical" evidence="2">
    <location>
        <begin position="461"/>
        <end position="482"/>
    </location>
</feature>
<dbReference type="InterPro" id="IPR024983">
    <property type="entry name" value="CHAT_dom"/>
</dbReference>
<dbReference type="AlphaFoldDB" id="A0A8A4TNI0"/>
<dbReference type="EMBL" id="CP071793">
    <property type="protein sequence ID" value="QTD50488.1"/>
    <property type="molecule type" value="Genomic_DNA"/>
</dbReference>
<feature type="transmembrane region" description="Helical" evidence="2">
    <location>
        <begin position="369"/>
        <end position="389"/>
    </location>
</feature>
<feature type="region of interest" description="Disordered" evidence="1">
    <location>
        <begin position="190"/>
        <end position="210"/>
    </location>
</feature>
<feature type="compositionally biased region" description="Acidic residues" evidence="1">
    <location>
        <begin position="252"/>
        <end position="263"/>
    </location>
</feature>
<evidence type="ECO:0000256" key="2">
    <source>
        <dbReference type="SAM" id="Phobius"/>
    </source>
</evidence>